<protein>
    <recommendedName>
        <fullName evidence="4">non-specific serine/threonine protein kinase</fullName>
        <ecNumber evidence="4">2.7.11.1</ecNumber>
    </recommendedName>
</protein>
<keyword evidence="12" id="KW-0677">Repeat</keyword>
<evidence type="ECO:0000256" key="3">
    <source>
        <dbReference type="ARBA" id="ARBA00009592"/>
    </source>
</evidence>
<dbReference type="SUPFAM" id="SSF56112">
    <property type="entry name" value="Protein kinase-like (PK-like)"/>
    <property type="match status" value="1"/>
</dbReference>
<dbReference type="PROSITE" id="PS50011">
    <property type="entry name" value="PROTEIN_KINASE_DOM"/>
    <property type="match status" value="1"/>
</dbReference>
<evidence type="ECO:0000313" key="26">
    <source>
        <dbReference type="RefSeq" id="XP_018453817.2"/>
    </source>
</evidence>
<keyword evidence="8" id="KW-0433">Leucine-rich repeat</keyword>
<evidence type="ECO:0000256" key="6">
    <source>
        <dbReference type="ARBA" id="ARBA00022527"/>
    </source>
</evidence>
<evidence type="ECO:0000256" key="10">
    <source>
        <dbReference type="ARBA" id="ARBA00022692"/>
    </source>
</evidence>
<dbReference type="RefSeq" id="XP_018453817.2">
    <property type="nucleotide sequence ID" value="XM_018598315.2"/>
</dbReference>
<evidence type="ECO:0000256" key="1">
    <source>
        <dbReference type="ARBA" id="ARBA00004251"/>
    </source>
</evidence>
<dbReference type="Pfam" id="PF13855">
    <property type="entry name" value="LRR_8"/>
    <property type="match status" value="1"/>
</dbReference>
<keyword evidence="13 22" id="KW-0547">Nucleotide-binding</keyword>
<evidence type="ECO:0000256" key="2">
    <source>
        <dbReference type="ARBA" id="ARBA00008684"/>
    </source>
</evidence>
<evidence type="ECO:0000256" key="18">
    <source>
        <dbReference type="ARBA" id="ARBA00023170"/>
    </source>
</evidence>
<dbReference type="InterPro" id="IPR003591">
    <property type="entry name" value="Leu-rich_rpt_typical-subtyp"/>
</dbReference>
<evidence type="ECO:0000256" key="8">
    <source>
        <dbReference type="ARBA" id="ARBA00022614"/>
    </source>
</evidence>
<dbReference type="SUPFAM" id="SSF52058">
    <property type="entry name" value="L domain-like"/>
    <property type="match status" value="1"/>
</dbReference>
<dbReference type="GO" id="GO:0031347">
    <property type="term" value="P:regulation of defense response"/>
    <property type="evidence" value="ECO:0007669"/>
    <property type="project" value="UniProtKB-ARBA"/>
</dbReference>
<dbReference type="PANTHER" id="PTHR48056">
    <property type="entry name" value="LRR RECEPTOR-LIKE SERINE/THREONINE-PROTEIN KINASE-RELATED"/>
    <property type="match status" value="1"/>
</dbReference>
<comment type="catalytic activity">
    <reaction evidence="20">
        <text>L-threonyl-[protein] + ATP = O-phospho-L-threonyl-[protein] + ADP + H(+)</text>
        <dbReference type="Rhea" id="RHEA:46608"/>
        <dbReference type="Rhea" id="RHEA-COMP:11060"/>
        <dbReference type="Rhea" id="RHEA-COMP:11605"/>
        <dbReference type="ChEBI" id="CHEBI:15378"/>
        <dbReference type="ChEBI" id="CHEBI:30013"/>
        <dbReference type="ChEBI" id="CHEBI:30616"/>
        <dbReference type="ChEBI" id="CHEBI:61977"/>
        <dbReference type="ChEBI" id="CHEBI:456216"/>
        <dbReference type="EC" id="2.7.11.1"/>
    </reaction>
</comment>
<keyword evidence="7" id="KW-0597">Phosphoprotein</keyword>
<dbReference type="GO" id="GO:0001653">
    <property type="term" value="F:peptide receptor activity"/>
    <property type="evidence" value="ECO:0007669"/>
    <property type="project" value="UniProtKB-ARBA"/>
</dbReference>
<dbReference type="FunFam" id="1.10.510.10:FF:000309">
    <property type="entry name" value="Leucine-rich repeat receptor-like protein kinase"/>
    <property type="match status" value="1"/>
</dbReference>
<sequence length="1188" mass="131957">MEAMFTLWKQPRFVSFDKIRQVNSTFETNFAVILSENGNRNFHRFGLTIPLVNEDIESHFTSFGHNKPRLDNDVFCFFSLSFLSPYFFSTLTQSFSASSSLVLPMIDEKMRSKSTGLLVILIYVLSLPVFFLTVSEAVCNLQDRDSLLSFSTNVSSPLSPLHWNTSTDCCSWEGISCDDSPQNRVTAILLPSRGLSGTLPSSVLNLPRLSQLNLSYNHLSGPLPQGFFSVLDQLTVLDLSYNSFNGKSPFEQSSSPNGTTNQNFQIKTVDLSSNLFQGDILLGGSVFLQGALRLTSFNVSNNSFTGPLPSFICTSSPQLTTLDLSYNKFTGNISQGLGRCSRLRVLRAGFNNLSGEIPKEIYNLSDLEELLLPANQLSGNINDEITRLTKLRLLDLYFNQLQGEIPKNIGDLFNLRRLQLHINNLTGAVPVSLANCTKLEKLNLRVNGLGGTLSNVDFSRFQSLSILDLGNNSFTGDFPSTVYSCKNITAMRFAGNKLTGQISPKVLELESLSFFTFSQNQMTNITGALSILQHCRNLTTLIIARNFYDETIPSNEDFLGPDPFPKLQIFGTGGSRLKGEVPAWLIKLKSVELMDLSQNRLTGSIPGWLGTLPNLFYLDLSLNLLTGELPKELFQLSALMSQKVYDATERSYLELPVFVSPNNITSNQQYNQISSLPPAIYVNGNNLNGTIPVEIGQLKVLLVLELQGNNFTGTIPDELSNLTNLERLDLSSNSLSGGIPWSLTGLHFMSYFNVANNTLSGEIPTGAQFDTFPKAYFEGNPLLCGGVLLTSCRSPSTQTSSTKKTSKEKVNTILIVGLVIGVFFGVSLVLVILALWVMNKGKVNPGDSEHAVLEISSSPSYSEVPSNSEKDISLVLLFGNSRYDVKDLTIFELLKATNNFSQANIIGCGGFGLVYKATLDNGTNLAVKKLTGDYGLMEKEFKAEVEVLSRAKHENLVDLQGYCVHDSARILIYSFMENGSLDYWLHENPQGPARLDWSKRLHIMRGASSGLAYMHQVCEPHIVHRDIKSSNILLDGSFKAYLGDFGLSRLILPYRTHVTTELVGTLGYIPPEYGQAWVATLRGDVYSFGVVMLEVLTGKRPMEVFKPKVSREIVAWVHQMRKDGTLEEVFDPLLRETGDEREMVRVLDIACMCVNQNPMRRPNIQQVVDWLNDVNRNQSNREEEEERT</sequence>
<keyword evidence="11" id="KW-0732">Signal</keyword>
<dbReference type="InterPro" id="IPR017441">
    <property type="entry name" value="Protein_kinase_ATP_BS"/>
</dbReference>
<dbReference type="PROSITE" id="PS00108">
    <property type="entry name" value="PROTEIN_KINASE_ST"/>
    <property type="match status" value="1"/>
</dbReference>
<comment type="subcellular location">
    <subcellularLocation>
        <location evidence="1">Cell membrane</location>
        <topology evidence="1">Single-pass type I membrane protein</topology>
    </subcellularLocation>
</comment>
<feature type="transmembrane region" description="Helical" evidence="23">
    <location>
        <begin position="74"/>
        <end position="95"/>
    </location>
</feature>
<dbReference type="Gene3D" id="1.10.510.10">
    <property type="entry name" value="Transferase(Phosphotransferase) domain 1"/>
    <property type="match status" value="1"/>
</dbReference>
<dbReference type="SMART" id="SM00369">
    <property type="entry name" value="LRR_TYP"/>
    <property type="match status" value="7"/>
</dbReference>
<dbReference type="GO" id="GO:0033612">
    <property type="term" value="F:receptor serine/threonine kinase binding"/>
    <property type="evidence" value="ECO:0007669"/>
    <property type="project" value="TreeGrafter"/>
</dbReference>
<dbReference type="InterPro" id="IPR013210">
    <property type="entry name" value="LRR_N_plant-typ"/>
</dbReference>
<evidence type="ECO:0000259" key="24">
    <source>
        <dbReference type="PROSITE" id="PS50011"/>
    </source>
</evidence>
<dbReference type="FunFam" id="3.80.10.10:FF:000403">
    <property type="entry name" value="Receptor-like protein 2"/>
    <property type="match status" value="1"/>
</dbReference>
<keyword evidence="25" id="KW-1185">Reference proteome</keyword>
<evidence type="ECO:0000256" key="16">
    <source>
        <dbReference type="ARBA" id="ARBA00022989"/>
    </source>
</evidence>
<evidence type="ECO:0000256" key="5">
    <source>
        <dbReference type="ARBA" id="ARBA00022475"/>
    </source>
</evidence>
<feature type="binding site" evidence="22">
    <location>
        <position position="929"/>
    </location>
    <ligand>
        <name>ATP</name>
        <dbReference type="ChEBI" id="CHEBI:30616"/>
    </ligand>
</feature>
<dbReference type="GO" id="GO:0005524">
    <property type="term" value="F:ATP binding"/>
    <property type="evidence" value="ECO:0007669"/>
    <property type="project" value="UniProtKB-UniRule"/>
</dbReference>
<dbReference type="InterPro" id="IPR008271">
    <property type="entry name" value="Ser/Thr_kinase_AS"/>
</dbReference>
<dbReference type="Gene3D" id="3.30.200.20">
    <property type="entry name" value="Phosphorylase Kinase, domain 1"/>
    <property type="match status" value="1"/>
</dbReference>
<dbReference type="InterPro" id="IPR050647">
    <property type="entry name" value="Plant_LRR-RLKs"/>
</dbReference>
<keyword evidence="10 23" id="KW-0812">Transmembrane</keyword>
<evidence type="ECO:0000313" key="25">
    <source>
        <dbReference type="Proteomes" id="UP000504610"/>
    </source>
</evidence>
<evidence type="ECO:0000256" key="20">
    <source>
        <dbReference type="ARBA" id="ARBA00047899"/>
    </source>
</evidence>
<dbReference type="FunFam" id="3.80.10.10:FF:000213">
    <property type="entry name" value="Tyrosine-sulfated glycopeptide receptor 1"/>
    <property type="match status" value="1"/>
</dbReference>
<reference evidence="26" key="2">
    <citation type="submission" date="2025-08" db="UniProtKB">
        <authorList>
            <consortium name="RefSeq"/>
        </authorList>
    </citation>
    <scope>IDENTIFICATION</scope>
    <source>
        <tissue evidence="26">Leaf</tissue>
    </source>
</reference>
<dbReference type="KEGG" id="rsz:108824954"/>
<dbReference type="GO" id="GO:0004674">
    <property type="term" value="F:protein serine/threonine kinase activity"/>
    <property type="evidence" value="ECO:0007669"/>
    <property type="project" value="UniProtKB-KW"/>
</dbReference>
<keyword evidence="5" id="KW-1003">Cell membrane</keyword>
<evidence type="ECO:0000256" key="23">
    <source>
        <dbReference type="SAM" id="Phobius"/>
    </source>
</evidence>
<evidence type="ECO:0000256" key="21">
    <source>
        <dbReference type="ARBA" id="ARBA00048679"/>
    </source>
</evidence>
<dbReference type="Pfam" id="PF08263">
    <property type="entry name" value="LRRNT_2"/>
    <property type="match status" value="1"/>
</dbReference>
<gene>
    <name evidence="26" type="primary">LOC108824954</name>
</gene>
<dbReference type="FunFam" id="3.80.10.10:FF:000530">
    <property type="entry name" value="Receptor-like protein 2"/>
    <property type="match status" value="1"/>
</dbReference>
<dbReference type="OrthoDB" id="647974at2759"/>
<dbReference type="PROSITE" id="PS00107">
    <property type="entry name" value="PROTEIN_KINASE_ATP"/>
    <property type="match status" value="1"/>
</dbReference>
<dbReference type="SMART" id="SM00220">
    <property type="entry name" value="S_TKc"/>
    <property type="match status" value="1"/>
</dbReference>
<evidence type="ECO:0000256" key="17">
    <source>
        <dbReference type="ARBA" id="ARBA00023136"/>
    </source>
</evidence>
<dbReference type="PANTHER" id="PTHR48056:SF18">
    <property type="entry name" value="NON-SPECIFIC SERINE_THREONINE PROTEIN KINASE"/>
    <property type="match status" value="1"/>
</dbReference>
<keyword evidence="17 23" id="KW-0472">Membrane</keyword>
<dbReference type="Pfam" id="PF07714">
    <property type="entry name" value="PK_Tyr_Ser-Thr"/>
    <property type="match status" value="1"/>
</dbReference>
<keyword evidence="9" id="KW-0808">Transferase</keyword>
<dbReference type="FunFam" id="3.30.200.20:FF:000125">
    <property type="entry name" value="Protein STRUBBELIG-RECEPTOR FAMILY 8"/>
    <property type="match status" value="1"/>
</dbReference>
<evidence type="ECO:0000256" key="4">
    <source>
        <dbReference type="ARBA" id="ARBA00012513"/>
    </source>
</evidence>
<dbReference type="Pfam" id="PF00560">
    <property type="entry name" value="LRR_1"/>
    <property type="match status" value="7"/>
</dbReference>
<dbReference type="EC" id="2.7.11.1" evidence="4"/>
<evidence type="ECO:0000256" key="7">
    <source>
        <dbReference type="ARBA" id="ARBA00022553"/>
    </source>
</evidence>
<name>A0A6J0L0Z9_RAPSA</name>
<proteinExistence type="inferred from homology"/>
<evidence type="ECO:0000256" key="9">
    <source>
        <dbReference type="ARBA" id="ARBA00022679"/>
    </source>
</evidence>
<dbReference type="InterPro" id="IPR001245">
    <property type="entry name" value="Ser-Thr/Tyr_kinase_cat_dom"/>
</dbReference>
<comment type="similarity">
    <text evidence="2">Belongs to the protein kinase superfamily. Ser/Thr protein kinase family.</text>
</comment>
<dbReference type="AlphaFoldDB" id="A0A6J0L0Z9"/>
<evidence type="ECO:0000256" key="11">
    <source>
        <dbReference type="ARBA" id="ARBA00022729"/>
    </source>
</evidence>
<evidence type="ECO:0000256" key="19">
    <source>
        <dbReference type="ARBA" id="ARBA00023180"/>
    </source>
</evidence>
<dbReference type="Proteomes" id="UP000504610">
    <property type="component" value="Chromosome 2"/>
</dbReference>
<organism evidence="25 26">
    <name type="scientific">Raphanus sativus</name>
    <name type="common">Radish</name>
    <name type="synonym">Raphanus raphanistrum var. sativus</name>
    <dbReference type="NCBI Taxonomy" id="3726"/>
    <lineage>
        <taxon>Eukaryota</taxon>
        <taxon>Viridiplantae</taxon>
        <taxon>Streptophyta</taxon>
        <taxon>Embryophyta</taxon>
        <taxon>Tracheophyta</taxon>
        <taxon>Spermatophyta</taxon>
        <taxon>Magnoliopsida</taxon>
        <taxon>eudicotyledons</taxon>
        <taxon>Gunneridae</taxon>
        <taxon>Pentapetalae</taxon>
        <taxon>rosids</taxon>
        <taxon>malvids</taxon>
        <taxon>Brassicales</taxon>
        <taxon>Brassicaceae</taxon>
        <taxon>Brassiceae</taxon>
        <taxon>Raphanus</taxon>
    </lineage>
</organism>
<keyword evidence="19" id="KW-0325">Glycoprotein</keyword>
<reference evidence="25" key="1">
    <citation type="journal article" date="2019" name="Database">
        <title>The radish genome database (RadishGD): an integrated information resource for radish genomics.</title>
        <authorList>
            <person name="Yu H.J."/>
            <person name="Baek S."/>
            <person name="Lee Y.J."/>
            <person name="Cho A."/>
            <person name="Mun J.H."/>
        </authorList>
    </citation>
    <scope>NUCLEOTIDE SEQUENCE [LARGE SCALE GENOMIC DNA]</scope>
    <source>
        <strain evidence="25">cv. WK10039</strain>
    </source>
</reference>
<dbReference type="GO" id="GO:0005886">
    <property type="term" value="C:plasma membrane"/>
    <property type="evidence" value="ECO:0007669"/>
    <property type="project" value="UniProtKB-SubCell"/>
</dbReference>
<keyword evidence="18" id="KW-0675">Receptor</keyword>
<comment type="catalytic activity">
    <reaction evidence="21">
        <text>L-seryl-[protein] + ATP = O-phospho-L-seryl-[protein] + ADP + H(+)</text>
        <dbReference type="Rhea" id="RHEA:17989"/>
        <dbReference type="Rhea" id="RHEA-COMP:9863"/>
        <dbReference type="Rhea" id="RHEA-COMP:11604"/>
        <dbReference type="ChEBI" id="CHEBI:15378"/>
        <dbReference type="ChEBI" id="CHEBI:29999"/>
        <dbReference type="ChEBI" id="CHEBI:30616"/>
        <dbReference type="ChEBI" id="CHEBI:83421"/>
        <dbReference type="ChEBI" id="CHEBI:456216"/>
        <dbReference type="EC" id="2.7.11.1"/>
    </reaction>
</comment>
<evidence type="ECO:0000256" key="15">
    <source>
        <dbReference type="ARBA" id="ARBA00022840"/>
    </source>
</evidence>
<dbReference type="Gene3D" id="3.80.10.10">
    <property type="entry name" value="Ribonuclease Inhibitor"/>
    <property type="match status" value="3"/>
</dbReference>
<keyword evidence="15 22" id="KW-0067">ATP-binding</keyword>
<accession>A0A6J0L0Z9</accession>
<comment type="similarity">
    <text evidence="3">Belongs to the RLP family.</text>
</comment>
<evidence type="ECO:0000256" key="14">
    <source>
        <dbReference type="ARBA" id="ARBA00022777"/>
    </source>
</evidence>
<feature type="transmembrane region" description="Helical" evidence="23">
    <location>
        <begin position="813"/>
        <end position="838"/>
    </location>
</feature>
<feature type="domain" description="Protein kinase" evidence="24">
    <location>
        <begin position="900"/>
        <end position="1171"/>
    </location>
</feature>
<dbReference type="PRINTS" id="PR00019">
    <property type="entry name" value="LEURICHRPT"/>
</dbReference>
<dbReference type="InterPro" id="IPR000719">
    <property type="entry name" value="Prot_kinase_dom"/>
</dbReference>
<feature type="transmembrane region" description="Helical" evidence="23">
    <location>
        <begin position="115"/>
        <end position="134"/>
    </location>
</feature>
<keyword evidence="14" id="KW-0418">Kinase</keyword>
<evidence type="ECO:0000256" key="13">
    <source>
        <dbReference type="ARBA" id="ARBA00022741"/>
    </source>
</evidence>
<dbReference type="InterPro" id="IPR032675">
    <property type="entry name" value="LRR_dom_sf"/>
</dbReference>
<dbReference type="GeneID" id="108824954"/>
<evidence type="ECO:0000256" key="12">
    <source>
        <dbReference type="ARBA" id="ARBA00022737"/>
    </source>
</evidence>
<keyword evidence="16 23" id="KW-1133">Transmembrane helix</keyword>
<dbReference type="SUPFAM" id="SSF52047">
    <property type="entry name" value="RNI-like"/>
    <property type="match status" value="1"/>
</dbReference>
<evidence type="ECO:0000256" key="22">
    <source>
        <dbReference type="PROSITE-ProRule" id="PRU10141"/>
    </source>
</evidence>
<keyword evidence="6" id="KW-0723">Serine/threonine-protein kinase</keyword>
<dbReference type="InterPro" id="IPR011009">
    <property type="entry name" value="Kinase-like_dom_sf"/>
</dbReference>
<dbReference type="InterPro" id="IPR001611">
    <property type="entry name" value="Leu-rich_rpt"/>
</dbReference>